<evidence type="ECO:0000259" key="2">
    <source>
        <dbReference type="SMART" id="SM01177"/>
    </source>
</evidence>
<sequence>MARARIIDQFKGANFFQTRKKKQNSYRNNIDWDFIDAQPYDHQVTLLEELNKHIKLCLKTSHFKLLKVFEEEHNLEDIFLVDYKYWNIKNRNGSHDGIPCIGILDMTTTVFPIRNPILFISELSCHTSNNLGIPNRLQSKLSSLSSSHNSWLKSNASIGSLPMSWMSCENKIYSPSVTLNNSDLGSICGSSRLLINTDNHINSNHRSSYSESSSTCALHQKSTLKNENHFMRSHGLTSSSTYSMQPISSRWLPYRRSMVGSYEECLIHGRMSTTPSKTFFFFAEISVLGTNKCTTNLRCPTHIKIPFPAVFYSYESSDNQRNLGSEARQSPYVGLIDLEKGNPNHCSTQKTPLSRSGSRHSSKREYRKNEKKSSNCNTNQSSGYQNCHVIKSSLRSSKCLPPTGGYRIPKIGQVQIIIRNLNKTPVKVFLVPYNLSEMNPGTKTFIRQRSYLTKTFIEEPLRPNSNSSKTNSTNLQILHSLAHIQICSPSRNRFYLYKCIRLVFENRITDCGENLRMEVSLPEPRYSNYKPESIPSHNNFGS</sequence>
<evidence type="ECO:0000313" key="4">
    <source>
        <dbReference type="Proteomes" id="UP000237438"/>
    </source>
</evidence>
<dbReference type="OrthoDB" id="8625101at2759"/>
<feature type="compositionally biased region" description="Polar residues" evidence="1">
    <location>
        <begin position="344"/>
        <end position="356"/>
    </location>
</feature>
<dbReference type="InterPro" id="IPR051506">
    <property type="entry name" value="ATOS_Transcription_Regulators"/>
</dbReference>
<feature type="domain" description="Atos-like conserved" evidence="2">
    <location>
        <begin position="258"/>
        <end position="333"/>
    </location>
</feature>
<dbReference type="EMBL" id="PEDP01000215">
    <property type="protein sequence ID" value="POS86972.1"/>
    <property type="molecule type" value="Genomic_DNA"/>
</dbReference>
<name>A0A2S4PY73_9PEZI</name>
<dbReference type="PANTHER" id="PTHR13199">
    <property type="entry name" value="GH03947P"/>
    <property type="match status" value="1"/>
</dbReference>
<dbReference type="InterPro" id="IPR025261">
    <property type="entry name" value="Atos-like_cons_dom"/>
</dbReference>
<dbReference type="PANTHER" id="PTHR13199:SF11">
    <property type="entry name" value="PROTEIN ATOSSA"/>
    <property type="match status" value="1"/>
</dbReference>
<keyword evidence="4" id="KW-1185">Reference proteome</keyword>
<gene>
    <name evidence="3" type="ORF">EPUL_001116</name>
</gene>
<dbReference type="Pfam" id="PF13915">
    <property type="entry name" value="DUF4210"/>
    <property type="match status" value="1"/>
</dbReference>
<dbReference type="AlphaFoldDB" id="A0A2S4PY73"/>
<feature type="compositionally biased region" description="Basic and acidic residues" evidence="1">
    <location>
        <begin position="363"/>
        <end position="373"/>
    </location>
</feature>
<accession>A0A2S4PY73</accession>
<organism evidence="3 4">
    <name type="scientific">Erysiphe pulchra</name>
    <dbReference type="NCBI Taxonomy" id="225359"/>
    <lineage>
        <taxon>Eukaryota</taxon>
        <taxon>Fungi</taxon>
        <taxon>Dikarya</taxon>
        <taxon>Ascomycota</taxon>
        <taxon>Pezizomycotina</taxon>
        <taxon>Leotiomycetes</taxon>
        <taxon>Erysiphales</taxon>
        <taxon>Erysiphaceae</taxon>
        <taxon>Erysiphe</taxon>
    </lineage>
</organism>
<dbReference type="Pfam" id="PF13889">
    <property type="entry name" value="Chromosome_seg"/>
    <property type="match status" value="1"/>
</dbReference>
<dbReference type="SMART" id="SM01177">
    <property type="entry name" value="DUF4210"/>
    <property type="match status" value="1"/>
</dbReference>
<evidence type="ECO:0000313" key="3">
    <source>
        <dbReference type="EMBL" id="POS86972.1"/>
    </source>
</evidence>
<comment type="caution">
    <text evidence="3">The sequence shown here is derived from an EMBL/GenBank/DDBJ whole genome shotgun (WGS) entry which is preliminary data.</text>
</comment>
<feature type="region of interest" description="Disordered" evidence="1">
    <location>
        <begin position="341"/>
        <end position="380"/>
    </location>
</feature>
<dbReference type="InterPro" id="IPR033473">
    <property type="entry name" value="Atos-like_C"/>
</dbReference>
<reference evidence="3 4" key="1">
    <citation type="submission" date="2017-10" db="EMBL/GenBank/DDBJ databases">
        <title>Development of genomic resources for the powdery mildew, Erysiphe pulchra.</title>
        <authorList>
            <person name="Wadl P.A."/>
            <person name="Mack B.M."/>
            <person name="Moore G."/>
            <person name="Beltz S.B."/>
        </authorList>
    </citation>
    <scope>NUCLEOTIDE SEQUENCE [LARGE SCALE GENOMIC DNA]</scope>
    <source>
        <strain evidence="3">Cflorida</strain>
    </source>
</reference>
<dbReference type="Proteomes" id="UP000237438">
    <property type="component" value="Unassembled WGS sequence"/>
</dbReference>
<protein>
    <recommendedName>
        <fullName evidence="2">Atos-like conserved domain-containing protein</fullName>
    </recommendedName>
</protein>
<proteinExistence type="predicted"/>
<evidence type="ECO:0000256" key="1">
    <source>
        <dbReference type="SAM" id="MobiDB-lite"/>
    </source>
</evidence>